<accession>A0AAD5XQZ5</accession>
<sequence length="786" mass="85801">MSAAAAATAASDAPSVAQLQAASASLLASLAECEHKMKVELRLRASAHQISHAQTDKRARKEAEAQVAVANQNIEQLAIHVLQVASDFSIVNERLAVVEDWEKRLAKGEQVGPMPPPRNTAFEFRISDAHKSTNELYRPPLKRATMLPPRGDSVAADAHNDNHHPQTPPRLPPKVDISRTSSSNTFADNHPGSFSNNTSPCSSMAPVEVSQHELNERVRQQAAELARKEQELMSLTALLREAEGHLRRMQQAPPPPTPPRGDSEAHTRLTQENEHLAQQLAETQQTLAWTESTTGEQLRALEAESRIAASSLQVAREQAKMLEAKLKERGFPQDALDAIEAASNSKALAMDLQRDIERLQSRNGSLEAQTRHVARLLETRNADVQPIPQSREQLLIEGLQAQIAAVENSLLTHKEHSARKRRALKDALAKSQREAAALRQAYDSLWNGQGGSSAGSSHQPSRETESGGEGSLSSPIPIISLSVDESADSLRRTLSRSNRELVNARREIVQLDSSWTQASRQQMQEYQNMIVDLERSMSVLTQELENVQNENTTLKDQLQQQQQQRKQQQQQQQQQQRQQQPQQAQAAARDVFSGSNGASPSLNSLEGPEDADATNLARTNSSGPEANINRLSADLRTALTDRDNHATRVAALETTVSDVNNQKLALQTELDAVRAQLVDARAEVEAATKRLSEALADAAAKSRWLIAAAAQANAEKDDVVAKNAVEIAGLVSAKADAEAEIQSLRAEMKKREAKALDLEAAGNVAAARIATLERQLAAVSGEEQAR</sequence>
<organism evidence="3 4">
    <name type="scientific">Geranomyces variabilis</name>
    <dbReference type="NCBI Taxonomy" id="109894"/>
    <lineage>
        <taxon>Eukaryota</taxon>
        <taxon>Fungi</taxon>
        <taxon>Fungi incertae sedis</taxon>
        <taxon>Chytridiomycota</taxon>
        <taxon>Chytridiomycota incertae sedis</taxon>
        <taxon>Chytridiomycetes</taxon>
        <taxon>Spizellomycetales</taxon>
        <taxon>Powellomycetaceae</taxon>
        <taxon>Geranomyces</taxon>
    </lineage>
</organism>
<dbReference type="Proteomes" id="UP001212152">
    <property type="component" value="Unassembled WGS sequence"/>
</dbReference>
<feature type="compositionally biased region" description="Polar residues" evidence="2">
    <location>
        <begin position="178"/>
        <end position="202"/>
    </location>
</feature>
<feature type="coiled-coil region" evidence="1">
    <location>
        <begin position="649"/>
        <end position="697"/>
    </location>
</feature>
<dbReference type="GO" id="GO:0005200">
    <property type="term" value="F:structural constituent of cytoskeleton"/>
    <property type="evidence" value="ECO:0007669"/>
    <property type="project" value="TreeGrafter"/>
</dbReference>
<dbReference type="AlphaFoldDB" id="A0AAD5XQZ5"/>
<evidence type="ECO:0000313" key="3">
    <source>
        <dbReference type="EMBL" id="KAJ3179370.1"/>
    </source>
</evidence>
<feature type="compositionally biased region" description="Polar residues" evidence="2">
    <location>
        <begin position="593"/>
        <end position="604"/>
    </location>
</feature>
<reference evidence="3" key="1">
    <citation type="submission" date="2020-05" db="EMBL/GenBank/DDBJ databases">
        <title>Phylogenomic resolution of chytrid fungi.</title>
        <authorList>
            <person name="Stajich J.E."/>
            <person name="Amses K."/>
            <person name="Simmons R."/>
            <person name="Seto K."/>
            <person name="Myers J."/>
            <person name="Bonds A."/>
            <person name="Quandt C.A."/>
            <person name="Barry K."/>
            <person name="Liu P."/>
            <person name="Grigoriev I."/>
            <person name="Longcore J.E."/>
            <person name="James T.Y."/>
        </authorList>
    </citation>
    <scope>NUCLEOTIDE SEQUENCE</scope>
    <source>
        <strain evidence="3">JEL0379</strain>
    </source>
</reference>
<keyword evidence="1" id="KW-0175">Coiled coil</keyword>
<proteinExistence type="predicted"/>
<evidence type="ECO:0000256" key="2">
    <source>
        <dbReference type="SAM" id="MobiDB-lite"/>
    </source>
</evidence>
<feature type="region of interest" description="Disordered" evidence="2">
    <location>
        <begin position="555"/>
        <end position="628"/>
    </location>
</feature>
<feature type="region of interest" description="Disordered" evidence="2">
    <location>
        <begin position="133"/>
        <end position="215"/>
    </location>
</feature>
<feature type="region of interest" description="Disordered" evidence="2">
    <location>
        <begin position="447"/>
        <end position="476"/>
    </location>
</feature>
<feature type="region of interest" description="Disordered" evidence="2">
    <location>
        <begin position="246"/>
        <end position="266"/>
    </location>
</feature>
<evidence type="ECO:0000313" key="4">
    <source>
        <dbReference type="Proteomes" id="UP001212152"/>
    </source>
</evidence>
<protein>
    <submittedName>
        <fullName evidence="3">Uncharacterized protein</fullName>
    </submittedName>
</protein>
<dbReference type="PANTHER" id="PTHR47357:SF1">
    <property type="entry name" value="SPINDLE POLE BODY COMPONENT 110"/>
    <property type="match status" value="1"/>
</dbReference>
<evidence type="ECO:0000256" key="1">
    <source>
        <dbReference type="SAM" id="Coils"/>
    </source>
</evidence>
<feature type="compositionally biased region" description="Low complexity" evidence="2">
    <location>
        <begin position="557"/>
        <end position="589"/>
    </location>
</feature>
<gene>
    <name evidence="3" type="ORF">HDU87_002979</name>
</gene>
<dbReference type="EMBL" id="JADGJQ010000021">
    <property type="protein sequence ID" value="KAJ3179370.1"/>
    <property type="molecule type" value="Genomic_DNA"/>
</dbReference>
<comment type="caution">
    <text evidence="3">The sequence shown here is derived from an EMBL/GenBank/DDBJ whole genome shotgun (WGS) entry which is preliminary data.</text>
</comment>
<feature type="coiled-coil region" evidence="1">
    <location>
        <begin position="53"/>
        <end position="80"/>
    </location>
</feature>
<feature type="coiled-coil region" evidence="1">
    <location>
        <begin position="342"/>
        <end position="369"/>
    </location>
</feature>
<feature type="coiled-coil region" evidence="1">
    <location>
        <begin position="727"/>
        <end position="761"/>
    </location>
</feature>
<name>A0AAD5XQZ5_9FUNG</name>
<dbReference type="PANTHER" id="PTHR47357">
    <property type="entry name" value="COP1-INTERACTIVE PROTEIN 1"/>
    <property type="match status" value="1"/>
</dbReference>
<dbReference type="GO" id="GO:0005856">
    <property type="term" value="C:cytoskeleton"/>
    <property type="evidence" value="ECO:0007669"/>
    <property type="project" value="TreeGrafter"/>
</dbReference>
<keyword evidence="4" id="KW-1185">Reference proteome</keyword>